<accession>A0AA40KMN1</accession>
<keyword evidence="2" id="KW-1185">Reference proteome</keyword>
<sequence length="57" mass="6445">MEQQIDCNRNNRNFIDILLSSVCTNLYVTIRKRPGRNVGRDACNSCGISCLNKIVKS</sequence>
<reference evidence="1" key="1">
    <citation type="submission" date="2021-10" db="EMBL/GenBank/DDBJ databases">
        <title>Melipona bicolor Genome sequencing and assembly.</title>
        <authorList>
            <person name="Araujo N.S."/>
            <person name="Arias M.C."/>
        </authorList>
    </citation>
    <scope>NUCLEOTIDE SEQUENCE</scope>
    <source>
        <strain evidence="1">USP_2M_L1-L4_2017</strain>
        <tissue evidence="1">Whole body</tissue>
    </source>
</reference>
<proteinExistence type="predicted"/>
<dbReference type="EMBL" id="JAHYIQ010000015">
    <property type="protein sequence ID" value="KAK1126048.1"/>
    <property type="molecule type" value="Genomic_DNA"/>
</dbReference>
<evidence type="ECO:0000313" key="1">
    <source>
        <dbReference type="EMBL" id="KAK1126048.1"/>
    </source>
</evidence>
<name>A0AA40KMN1_9HYME</name>
<organism evidence="1 2">
    <name type="scientific">Melipona bicolor</name>
    <dbReference type="NCBI Taxonomy" id="60889"/>
    <lineage>
        <taxon>Eukaryota</taxon>
        <taxon>Metazoa</taxon>
        <taxon>Ecdysozoa</taxon>
        <taxon>Arthropoda</taxon>
        <taxon>Hexapoda</taxon>
        <taxon>Insecta</taxon>
        <taxon>Pterygota</taxon>
        <taxon>Neoptera</taxon>
        <taxon>Endopterygota</taxon>
        <taxon>Hymenoptera</taxon>
        <taxon>Apocrita</taxon>
        <taxon>Aculeata</taxon>
        <taxon>Apoidea</taxon>
        <taxon>Anthophila</taxon>
        <taxon>Apidae</taxon>
        <taxon>Melipona</taxon>
    </lineage>
</organism>
<protein>
    <submittedName>
        <fullName evidence="1">Uncharacterized protein</fullName>
    </submittedName>
</protein>
<dbReference type="AlphaFoldDB" id="A0AA40KMN1"/>
<comment type="caution">
    <text evidence="1">The sequence shown here is derived from an EMBL/GenBank/DDBJ whole genome shotgun (WGS) entry which is preliminary data.</text>
</comment>
<evidence type="ECO:0000313" key="2">
    <source>
        <dbReference type="Proteomes" id="UP001177670"/>
    </source>
</evidence>
<dbReference type="Proteomes" id="UP001177670">
    <property type="component" value="Unassembled WGS sequence"/>
</dbReference>
<gene>
    <name evidence="1" type="ORF">K0M31_005575</name>
</gene>